<evidence type="ECO:0000313" key="6">
    <source>
        <dbReference type="Proteomes" id="UP001651690"/>
    </source>
</evidence>
<sequence>MTEPGEQKRRTRHILKRSSLGESKVAAESASDETAETPVSLAKEPESAAIEETSEPIAEEPADQEPVAEEPVAEEPVAEEPGDEKPGDGAVDTADESVGDPAPEQRGGRVAKVFAFGVVPFLAVVVAVAVGWLAFVDIRSDQVAAARDQAVQAAKDSTITLLSYNPDSVEQQLTDARGLLTGEFKDSYTQLTTDVVIPGAKQQRISAVATTPRAASVSTETDHAVVLVFVNQTVVVGDSQPSATISSVRVTLEKVDGKWLISKFEPV</sequence>
<evidence type="ECO:0000256" key="2">
    <source>
        <dbReference type="ARBA" id="ARBA00023136"/>
    </source>
</evidence>
<keyword evidence="6" id="KW-1185">Reference proteome</keyword>
<comment type="caution">
    <text evidence="5">The sequence shown here is derived from an EMBL/GenBank/DDBJ whole genome shotgun (WGS) entry which is preliminary data.</text>
</comment>
<dbReference type="RefSeq" id="WP_255057728.1">
    <property type="nucleotide sequence ID" value="NZ_JANDBD010000001.1"/>
</dbReference>
<dbReference type="PANTHER" id="PTHR37042">
    <property type="entry name" value="OUTER MEMBRANE PROTEIN RV1973"/>
    <property type="match status" value="1"/>
</dbReference>
<feature type="compositionally biased region" description="Acidic residues" evidence="3">
    <location>
        <begin position="52"/>
        <end position="82"/>
    </location>
</feature>
<protein>
    <recommendedName>
        <fullName evidence="7">Outer membrane protein</fullName>
    </recommendedName>
</protein>
<feature type="region of interest" description="Disordered" evidence="3">
    <location>
        <begin position="1"/>
        <end position="105"/>
    </location>
</feature>
<keyword evidence="4" id="KW-0812">Transmembrane</keyword>
<evidence type="ECO:0000313" key="5">
    <source>
        <dbReference type="EMBL" id="MCP9270759.1"/>
    </source>
</evidence>
<dbReference type="Proteomes" id="UP001651690">
    <property type="component" value="Unassembled WGS sequence"/>
</dbReference>
<evidence type="ECO:0000256" key="4">
    <source>
        <dbReference type="SAM" id="Phobius"/>
    </source>
</evidence>
<gene>
    <name evidence="5" type="ORF">NM203_01015</name>
</gene>
<evidence type="ECO:0000256" key="1">
    <source>
        <dbReference type="ARBA" id="ARBA00004370"/>
    </source>
</evidence>
<dbReference type="PANTHER" id="PTHR37042:SF4">
    <property type="entry name" value="OUTER MEMBRANE PROTEIN RV1973"/>
    <property type="match status" value="1"/>
</dbReference>
<organism evidence="5 6">
    <name type="scientific">Mycolicibacterium arenosum</name>
    <dbReference type="NCBI Taxonomy" id="2952157"/>
    <lineage>
        <taxon>Bacteria</taxon>
        <taxon>Bacillati</taxon>
        <taxon>Actinomycetota</taxon>
        <taxon>Actinomycetes</taxon>
        <taxon>Mycobacteriales</taxon>
        <taxon>Mycobacteriaceae</taxon>
        <taxon>Mycolicibacterium</taxon>
    </lineage>
</organism>
<reference evidence="5 6" key="1">
    <citation type="submission" date="2022-06" db="EMBL/GenBank/DDBJ databases">
        <title>Mycolicibacterium sp. CAU 1645 isolated from seawater.</title>
        <authorList>
            <person name="Kim W."/>
        </authorList>
    </citation>
    <scope>NUCLEOTIDE SEQUENCE [LARGE SCALE GENOMIC DNA]</scope>
    <source>
        <strain evidence="5 6">CAU 1645</strain>
    </source>
</reference>
<accession>A0ABT1LV31</accession>
<name>A0ABT1LV31_9MYCO</name>
<keyword evidence="2 4" id="KW-0472">Membrane</keyword>
<dbReference type="EMBL" id="JANDBD010000001">
    <property type="protein sequence ID" value="MCP9270759.1"/>
    <property type="molecule type" value="Genomic_DNA"/>
</dbReference>
<comment type="subcellular location">
    <subcellularLocation>
        <location evidence="1">Membrane</location>
    </subcellularLocation>
</comment>
<keyword evidence="4" id="KW-1133">Transmembrane helix</keyword>
<proteinExistence type="predicted"/>
<feature type="transmembrane region" description="Helical" evidence="4">
    <location>
        <begin position="113"/>
        <end position="135"/>
    </location>
</feature>
<evidence type="ECO:0008006" key="7">
    <source>
        <dbReference type="Google" id="ProtNLM"/>
    </source>
</evidence>
<evidence type="ECO:0000256" key="3">
    <source>
        <dbReference type="SAM" id="MobiDB-lite"/>
    </source>
</evidence>